<feature type="signal peptide" evidence="2">
    <location>
        <begin position="1"/>
        <end position="26"/>
    </location>
</feature>
<sequence length="745" mass="78808">MRNPQGCLAACVVLAVSSVLFGVAAPSENGDDVTLIHKGQAFWLCLKGIEGVACGSRREPALNAAGAYCGDGLCCPDTSTSSPLVCKKEPCSSSFPQVPDSCSCEKFGDMCSALDGASHCVELSLSGRMSGAACVCQSSFVADQRRQKCVADVCADGACGPADAVKFCYPSKVVTTPLNQTKYEATCVCEMNYVFNAGTNKCVPAPFDRCAREAPCGPVEGVNTCREHPITGKFICTCRNGYVLNARDNKCQQKCTEEEAALCGPAEAHDAKSCSMGLGGRICACKEGFKWDANLRKCVENECYSPACGWQEGVNACLKLGNKRAYTCSSGFQMNASKECLPECLPGWRYNRNREMCELSTTSCSISDCGTTEAVDACLVDKDSGKQICKCKAGYALHTKTGKCVSLPACKVDTCKAFGPDALCVSDGSEAFSCQCVSNFKTVGNETTPVMKACDAVECSDPSICGKSKAVMECIQGALAHRCLCAPGYSLDANTGMCIPLDMMFLLQSYVSAGSARVSATRAPMHFTISAAPCLTAELNALNRTFDVKTYSKAGETRTTSLTLPYHSVSHTGTAFTYRMSPAPGGFDISLVYELRPTHFRQVMEQTSFRVYTDPVAWSADQDVGGGVDGAIAALMASAGDSPCEVNSVRVAAMGDDDRFENLTVLFEKLPTAEAKAPSTASGFPEVVPTLSDSVTIAFPSPSREAEEPPEPEADTPLPFPAPTDPLPAGQIATGTVSHVDSELR</sequence>
<evidence type="ECO:0000313" key="5">
    <source>
        <dbReference type="Proteomes" id="UP000030763"/>
    </source>
</evidence>
<evidence type="ECO:0000259" key="3">
    <source>
        <dbReference type="PROSITE" id="PS01186"/>
    </source>
</evidence>
<name>U6M9F7_EIMMA</name>
<evidence type="ECO:0000313" key="4">
    <source>
        <dbReference type="EMBL" id="CDJ60857.1"/>
    </source>
</evidence>
<dbReference type="PROSITE" id="PS01186">
    <property type="entry name" value="EGF_2"/>
    <property type="match status" value="1"/>
</dbReference>
<reference evidence="4" key="2">
    <citation type="submission" date="2013-10" db="EMBL/GenBank/DDBJ databases">
        <authorList>
            <person name="Aslett M."/>
        </authorList>
    </citation>
    <scope>NUCLEOTIDE SEQUENCE [LARGE SCALE GENOMIC DNA]</scope>
    <source>
        <strain evidence="4">Weybridge</strain>
    </source>
</reference>
<dbReference type="RefSeq" id="XP_013337507.1">
    <property type="nucleotide sequence ID" value="XM_013482053.1"/>
</dbReference>
<gene>
    <name evidence="4" type="ORF">EMWEY_00008160</name>
</gene>
<dbReference type="AlphaFoldDB" id="U6M9F7"/>
<dbReference type="OMA" id="QICKCKA"/>
<dbReference type="SMART" id="SM00181">
    <property type="entry name" value="EGF"/>
    <property type="match status" value="3"/>
</dbReference>
<dbReference type="Gene3D" id="2.90.20.10">
    <property type="entry name" value="Plasmodium vivax P25 domain"/>
    <property type="match status" value="2"/>
</dbReference>
<evidence type="ECO:0000256" key="2">
    <source>
        <dbReference type="SAM" id="SignalP"/>
    </source>
</evidence>
<proteinExistence type="predicted"/>
<keyword evidence="2" id="KW-0732">Signal</keyword>
<reference evidence="4" key="1">
    <citation type="submission" date="2013-10" db="EMBL/GenBank/DDBJ databases">
        <title>Genomic analysis of the causative agents of coccidiosis in chickens.</title>
        <authorList>
            <person name="Reid A.J."/>
            <person name="Blake D."/>
            <person name="Billington K."/>
            <person name="Browne H."/>
            <person name="Dunn M."/>
            <person name="Hung S."/>
            <person name="Kawahara F."/>
            <person name="Miranda-Saavedra D."/>
            <person name="Mourier T."/>
            <person name="Nagra H."/>
            <person name="Otto T.D."/>
            <person name="Rawlings N."/>
            <person name="Sanchez A."/>
            <person name="Sanders M."/>
            <person name="Subramaniam C."/>
            <person name="Tay Y."/>
            <person name="Dear P."/>
            <person name="Doerig C."/>
            <person name="Gruber A."/>
            <person name="Parkinson J."/>
            <person name="Shirley M."/>
            <person name="Wan K.L."/>
            <person name="Berriman M."/>
            <person name="Tomley F."/>
            <person name="Pain A."/>
        </authorList>
    </citation>
    <scope>NUCLEOTIDE SEQUENCE [LARGE SCALE GENOMIC DNA]</scope>
    <source>
        <strain evidence="4">Weybridge</strain>
    </source>
</reference>
<dbReference type="InterPro" id="IPR009030">
    <property type="entry name" value="Growth_fac_rcpt_cys_sf"/>
</dbReference>
<dbReference type="OrthoDB" id="6022609at2759"/>
<accession>U6M9F7</accession>
<organism evidence="4 5">
    <name type="scientific">Eimeria maxima</name>
    <name type="common">Coccidian parasite</name>
    <dbReference type="NCBI Taxonomy" id="5804"/>
    <lineage>
        <taxon>Eukaryota</taxon>
        <taxon>Sar</taxon>
        <taxon>Alveolata</taxon>
        <taxon>Apicomplexa</taxon>
        <taxon>Conoidasida</taxon>
        <taxon>Coccidia</taxon>
        <taxon>Eucoccidiorida</taxon>
        <taxon>Eimeriorina</taxon>
        <taxon>Eimeriidae</taxon>
        <taxon>Eimeria</taxon>
    </lineage>
</organism>
<keyword evidence="5" id="KW-1185">Reference proteome</keyword>
<dbReference type="GeneID" id="25334802"/>
<dbReference type="EMBL" id="HG721942">
    <property type="protein sequence ID" value="CDJ60857.1"/>
    <property type="molecule type" value="Genomic_DNA"/>
</dbReference>
<dbReference type="VEuPathDB" id="ToxoDB:EMWEY_00008160"/>
<dbReference type="Proteomes" id="UP000030763">
    <property type="component" value="Unassembled WGS sequence"/>
</dbReference>
<feature type="chain" id="PRO_5004675863" description="EGF-like domain-containing protein" evidence="2">
    <location>
        <begin position="27"/>
        <end position="745"/>
    </location>
</feature>
<feature type="domain" description="EGF-like" evidence="3">
    <location>
        <begin position="236"/>
        <end position="251"/>
    </location>
</feature>
<dbReference type="SUPFAM" id="SSF57184">
    <property type="entry name" value="Growth factor receptor domain"/>
    <property type="match status" value="2"/>
</dbReference>
<evidence type="ECO:0000256" key="1">
    <source>
        <dbReference type="SAM" id="MobiDB-lite"/>
    </source>
</evidence>
<feature type="region of interest" description="Disordered" evidence="1">
    <location>
        <begin position="699"/>
        <end position="745"/>
    </location>
</feature>
<dbReference type="InterPro" id="IPR000742">
    <property type="entry name" value="EGF"/>
</dbReference>
<protein>
    <recommendedName>
        <fullName evidence="3">EGF-like domain-containing protein</fullName>
    </recommendedName>
</protein>